<dbReference type="GO" id="GO:0005524">
    <property type="term" value="F:ATP binding"/>
    <property type="evidence" value="ECO:0007669"/>
    <property type="project" value="UniProtKB-KW"/>
</dbReference>
<keyword evidence="4" id="KW-0067">ATP-binding</keyword>
<proteinExistence type="predicted"/>
<dbReference type="PANTHER" id="PTHR11946:SF93">
    <property type="entry name" value="VALINE--TRNA LIGASE, CHLOROPLASTIC_MITOCHONDRIAL 2"/>
    <property type="match status" value="1"/>
</dbReference>
<dbReference type="InterPro" id="IPR002303">
    <property type="entry name" value="Valyl-tRNA_ligase"/>
</dbReference>
<dbReference type="GO" id="GO:0004832">
    <property type="term" value="F:valine-tRNA ligase activity"/>
    <property type="evidence" value="ECO:0007669"/>
    <property type="project" value="UniProtKB-EC"/>
</dbReference>
<dbReference type="EMBL" id="PFPO01000093">
    <property type="protein sequence ID" value="PIZ98352.1"/>
    <property type="molecule type" value="Genomic_DNA"/>
</dbReference>
<dbReference type="AlphaFoldDB" id="A0A2M7VD71"/>
<evidence type="ECO:0000256" key="1">
    <source>
        <dbReference type="ARBA" id="ARBA00013169"/>
    </source>
</evidence>
<feature type="non-terminal residue" evidence="10">
    <location>
        <position position="175"/>
    </location>
</feature>
<accession>A0A2M7VD71</accession>
<dbReference type="SUPFAM" id="SSF47323">
    <property type="entry name" value="Anticodon-binding domain of a subclass of class I aminoacyl-tRNA synthetases"/>
    <property type="match status" value="1"/>
</dbReference>
<dbReference type="Pfam" id="PF08264">
    <property type="entry name" value="Anticodon_1"/>
    <property type="match status" value="1"/>
</dbReference>
<dbReference type="PANTHER" id="PTHR11946">
    <property type="entry name" value="VALYL-TRNA SYNTHETASES"/>
    <property type="match status" value="1"/>
</dbReference>
<dbReference type="InterPro" id="IPR009080">
    <property type="entry name" value="tRNAsynth_Ia_anticodon-bd"/>
</dbReference>
<dbReference type="CDD" id="cd07962">
    <property type="entry name" value="Anticodon_Ia_Val"/>
    <property type="match status" value="1"/>
</dbReference>
<gene>
    <name evidence="10" type="ORF">COX77_04880</name>
</gene>
<dbReference type="Proteomes" id="UP000230405">
    <property type="component" value="Unassembled WGS sequence"/>
</dbReference>
<comment type="caution">
    <text evidence="10">The sequence shown here is derived from an EMBL/GenBank/DDBJ whole genome shotgun (WGS) entry which is preliminary data.</text>
</comment>
<dbReference type="GO" id="GO:0006438">
    <property type="term" value="P:valyl-tRNA aminoacylation"/>
    <property type="evidence" value="ECO:0007669"/>
    <property type="project" value="InterPro"/>
</dbReference>
<dbReference type="GO" id="GO:0005829">
    <property type="term" value="C:cytosol"/>
    <property type="evidence" value="ECO:0007669"/>
    <property type="project" value="TreeGrafter"/>
</dbReference>
<evidence type="ECO:0000256" key="2">
    <source>
        <dbReference type="ARBA" id="ARBA00022598"/>
    </source>
</evidence>
<evidence type="ECO:0000256" key="6">
    <source>
        <dbReference type="ARBA" id="ARBA00023146"/>
    </source>
</evidence>
<evidence type="ECO:0000256" key="7">
    <source>
        <dbReference type="ARBA" id="ARBA00029936"/>
    </source>
</evidence>
<keyword evidence="2" id="KW-0436">Ligase</keyword>
<keyword evidence="6" id="KW-0030">Aminoacyl-tRNA synthetase</keyword>
<evidence type="ECO:0000256" key="3">
    <source>
        <dbReference type="ARBA" id="ARBA00022741"/>
    </source>
</evidence>
<evidence type="ECO:0000256" key="4">
    <source>
        <dbReference type="ARBA" id="ARBA00022840"/>
    </source>
</evidence>
<evidence type="ECO:0000313" key="11">
    <source>
        <dbReference type="Proteomes" id="UP000230405"/>
    </source>
</evidence>
<dbReference type="InterPro" id="IPR013155">
    <property type="entry name" value="M/V/L/I-tRNA-synth_anticd-bd"/>
</dbReference>
<feature type="domain" description="Methionyl/Valyl/Leucyl/Isoleucyl-tRNA synthetase anticodon-binding" evidence="9">
    <location>
        <begin position="1"/>
        <end position="126"/>
    </location>
</feature>
<name>A0A2M7VD71_9BACT</name>
<organism evidence="10 11">
    <name type="scientific">Candidatus Komeilibacteria bacterium CG_4_10_14_0_2_um_filter_37_10</name>
    <dbReference type="NCBI Taxonomy" id="1974470"/>
    <lineage>
        <taxon>Bacteria</taxon>
        <taxon>Candidatus Komeiliibacteriota</taxon>
    </lineage>
</organism>
<sequence length="175" mass="20008">KTVTRLLEEYRFSEAGGATYDFFWSIFCDWYLELSKGEKKNPIVLARVLKTMLRLLHPFMPFVTETIWSNLGEQKMLIGESWPEFDKSLVDEKVEKEMETVLGIVSEIRALRVDLNINAGVKLKTIIYGGAKINIIAENSEAIKRLVNLANIKISQKGPAIKSSLRIYLHGIEIY</sequence>
<evidence type="ECO:0000313" key="10">
    <source>
        <dbReference type="EMBL" id="PIZ98352.1"/>
    </source>
</evidence>
<evidence type="ECO:0000259" key="9">
    <source>
        <dbReference type="Pfam" id="PF08264"/>
    </source>
</evidence>
<comment type="catalytic activity">
    <reaction evidence="8">
        <text>tRNA(Val) + L-valine + ATP = L-valyl-tRNA(Val) + AMP + diphosphate</text>
        <dbReference type="Rhea" id="RHEA:10704"/>
        <dbReference type="Rhea" id="RHEA-COMP:9672"/>
        <dbReference type="Rhea" id="RHEA-COMP:9708"/>
        <dbReference type="ChEBI" id="CHEBI:30616"/>
        <dbReference type="ChEBI" id="CHEBI:33019"/>
        <dbReference type="ChEBI" id="CHEBI:57762"/>
        <dbReference type="ChEBI" id="CHEBI:78442"/>
        <dbReference type="ChEBI" id="CHEBI:78537"/>
        <dbReference type="ChEBI" id="CHEBI:456215"/>
        <dbReference type="EC" id="6.1.1.9"/>
    </reaction>
</comment>
<keyword evidence="3" id="KW-0547">Nucleotide-binding</keyword>
<protein>
    <recommendedName>
        <fullName evidence="1">valine--tRNA ligase</fullName>
        <ecNumber evidence="1">6.1.1.9</ecNumber>
    </recommendedName>
    <alternativeName>
        <fullName evidence="7">Valyl-tRNA synthetase</fullName>
    </alternativeName>
</protein>
<evidence type="ECO:0000256" key="8">
    <source>
        <dbReference type="ARBA" id="ARBA00047552"/>
    </source>
</evidence>
<dbReference type="InterPro" id="IPR033705">
    <property type="entry name" value="Anticodon_Ia_Val"/>
</dbReference>
<dbReference type="Gene3D" id="1.10.730.10">
    <property type="entry name" value="Isoleucyl-tRNA Synthetase, Domain 1"/>
    <property type="match status" value="1"/>
</dbReference>
<feature type="non-terminal residue" evidence="10">
    <location>
        <position position="1"/>
    </location>
</feature>
<evidence type="ECO:0000256" key="5">
    <source>
        <dbReference type="ARBA" id="ARBA00022917"/>
    </source>
</evidence>
<reference evidence="11" key="1">
    <citation type="submission" date="2017-09" db="EMBL/GenBank/DDBJ databases">
        <title>Depth-based differentiation of microbial function through sediment-hosted aquifers and enrichment of novel symbionts in the deep terrestrial subsurface.</title>
        <authorList>
            <person name="Probst A.J."/>
            <person name="Ladd B."/>
            <person name="Jarett J.K."/>
            <person name="Geller-Mcgrath D.E."/>
            <person name="Sieber C.M.K."/>
            <person name="Emerson J.B."/>
            <person name="Anantharaman K."/>
            <person name="Thomas B.C."/>
            <person name="Malmstrom R."/>
            <person name="Stieglmeier M."/>
            <person name="Klingl A."/>
            <person name="Woyke T."/>
            <person name="Ryan C.M."/>
            <person name="Banfield J.F."/>
        </authorList>
    </citation>
    <scope>NUCLEOTIDE SEQUENCE [LARGE SCALE GENOMIC DNA]</scope>
</reference>
<dbReference type="EC" id="6.1.1.9" evidence="1"/>
<keyword evidence="5" id="KW-0648">Protein biosynthesis</keyword>